<gene>
    <name evidence="2" type="ORF">EJO69_08035</name>
</gene>
<organism evidence="2 3">
    <name type="scientific">Flaviflexus salsibiostraticola</name>
    <dbReference type="NCBI Taxonomy" id="1282737"/>
    <lineage>
        <taxon>Bacteria</taxon>
        <taxon>Bacillati</taxon>
        <taxon>Actinomycetota</taxon>
        <taxon>Actinomycetes</taxon>
        <taxon>Actinomycetales</taxon>
        <taxon>Actinomycetaceae</taxon>
        <taxon>Flaviflexus</taxon>
    </lineage>
</organism>
<dbReference type="OrthoDB" id="3266895at2"/>
<dbReference type="EMBL" id="CP034438">
    <property type="protein sequence ID" value="AZN30260.1"/>
    <property type="molecule type" value="Genomic_DNA"/>
</dbReference>
<evidence type="ECO:0000313" key="3">
    <source>
        <dbReference type="Proteomes" id="UP000270021"/>
    </source>
</evidence>
<dbReference type="AlphaFoldDB" id="A0A3Q8WU24"/>
<dbReference type="RefSeq" id="WP_126040840.1">
    <property type="nucleotide sequence ID" value="NZ_CP034438.1"/>
</dbReference>
<reference evidence="2 3" key="1">
    <citation type="submission" date="2018-12" db="EMBL/GenBank/DDBJ databases">
        <title>Complete genome sequence of Flaviflexus salsibiostraticola KCTC 33148.</title>
        <authorList>
            <person name="Bae J.-W."/>
        </authorList>
    </citation>
    <scope>NUCLEOTIDE SEQUENCE [LARGE SCALE GENOMIC DNA]</scope>
    <source>
        <strain evidence="2 3">KCTC 33148</strain>
    </source>
</reference>
<dbReference type="InterPro" id="IPR025159">
    <property type="entry name" value="AbiEi_N"/>
</dbReference>
<dbReference type="KEGG" id="fsl:EJO69_08035"/>
<feature type="domain" description="AbiEi antitoxin N-terminal" evidence="1">
    <location>
        <begin position="9"/>
        <end position="54"/>
    </location>
</feature>
<proteinExistence type="predicted"/>
<dbReference type="Proteomes" id="UP000270021">
    <property type="component" value="Chromosome"/>
</dbReference>
<accession>A0A3Q8WU24</accession>
<dbReference type="Pfam" id="PF13338">
    <property type="entry name" value="AbiEi_4"/>
    <property type="match status" value="1"/>
</dbReference>
<name>A0A3Q8WU24_9ACTO</name>
<evidence type="ECO:0000313" key="2">
    <source>
        <dbReference type="EMBL" id="AZN30260.1"/>
    </source>
</evidence>
<protein>
    <recommendedName>
        <fullName evidence="1">AbiEi antitoxin N-terminal domain-containing protein</fullName>
    </recommendedName>
</protein>
<evidence type="ECO:0000259" key="1">
    <source>
        <dbReference type="Pfam" id="PF13338"/>
    </source>
</evidence>
<sequence>MKSMEALRVLEDIAAAQWGMVTTAQAGALGVPRLTLSRLVDSGHLERLANGVYRSSGAPSDRFEDLRAAWLSTDPGLRAEERLDSLSDGVVVAGTSAAWLHGVGDLWADRHEFVSSRRRQTQRAEIRYRRRQLDSGDITLVEGLPVMTLERMLADLLDDVREMSLVADALGAAAKKRPLDLRRMRVLFAPLAERNGFKRDDGTAVLEHLLVLAGLDLDSIAHRVSADRELSARVLDNHLRTAKASIDMATEMTQVFTQLKQEVSLGRVQGLQNALQSLVKIDEELRRSLADVYTAGLGEKVADALGDVDFADATHHWTKMFPALDARAARRRLSAEALEDRG</sequence>
<keyword evidence="3" id="KW-1185">Reference proteome</keyword>